<feature type="chain" id="PRO_5037939701" evidence="1">
    <location>
        <begin position="21"/>
        <end position="96"/>
    </location>
</feature>
<keyword evidence="3" id="KW-1185">Reference proteome</keyword>
<accession>A0A917EGS1</accession>
<organism evidence="2 3">
    <name type="scientific">Actibacterium pelagium</name>
    <dbReference type="NCBI Taxonomy" id="2029103"/>
    <lineage>
        <taxon>Bacteria</taxon>
        <taxon>Pseudomonadati</taxon>
        <taxon>Pseudomonadota</taxon>
        <taxon>Alphaproteobacteria</taxon>
        <taxon>Rhodobacterales</taxon>
        <taxon>Roseobacteraceae</taxon>
        <taxon>Actibacterium</taxon>
    </lineage>
</organism>
<sequence>MKLILAAAAASLALGTAAIAGGHKQAEAQGMKDFLNNVGNQDADTKAFLEGEFGPAPNENAAIPAIVSGGGNGGWGNIGSTLTGEIGTSIAGRESE</sequence>
<dbReference type="RefSeq" id="WP_095596858.1">
    <property type="nucleotide sequence ID" value="NZ_BMKN01000001.1"/>
</dbReference>
<comment type="caution">
    <text evidence="2">The sequence shown here is derived from an EMBL/GenBank/DDBJ whole genome shotgun (WGS) entry which is preliminary data.</text>
</comment>
<gene>
    <name evidence="2" type="ORF">GCM10011517_01900</name>
</gene>
<keyword evidence="1" id="KW-0732">Signal</keyword>
<feature type="signal peptide" evidence="1">
    <location>
        <begin position="1"/>
        <end position="20"/>
    </location>
</feature>
<reference evidence="2" key="1">
    <citation type="journal article" date="2014" name="Int. J. Syst. Evol. Microbiol.">
        <title>Complete genome sequence of Corynebacterium casei LMG S-19264T (=DSM 44701T), isolated from a smear-ripened cheese.</title>
        <authorList>
            <consortium name="US DOE Joint Genome Institute (JGI-PGF)"/>
            <person name="Walter F."/>
            <person name="Albersmeier A."/>
            <person name="Kalinowski J."/>
            <person name="Ruckert C."/>
        </authorList>
    </citation>
    <scope>NUCLEOTIDE SEQUENCE</scope>
    <source>
        <strain evidence="2">CGMCC 1.16012</strain>
    </source>
</reference>
<evidence type="ECO:0000313" key="3">
    <source>
        <dbReference type="Proteomes" id="UP000606730"/>
    </source>
</evidence>
<proteinExistence type="predicted"/>
<evidence type="ECO:0000256" key="1">
    <source>
        <dbReference type="SAM" id="SignalP"/>
    </source>
</evidence>
<reference evidence="2" key="2">
    <citation type="submission" date="2020-09" db="EMBL/GenBank/DDBJ databases">
        <authorList>
            <person name="Sun Q."/>
            <person name="Zhou Y."/>
        </authorList>
    </citation>
    <scope>NUCLEOTIDE SEQUENCE</scope>
    <source>
        <strain evidence="2">CGMCC 1.16012</strain>
    </source>
</reference>
<dbReference type="Proteomes" id="UP000606730">
    <property type="component" value="Unassembled WGS sequence"/>
</dbReference>
<protein>
    <submittedName>
        <fullName evidence="2">Uncharacterized protein</fullName>
    </submittedName>
</protein>
<name>A0A917EGS1_9RHOB</name>
<dbReference type="EMBL" id="BMKN01000001">
    <property type="protein sequence ID" value="GGE37744.1"/>
    <property type="molecule type" value="Genomic_DNA"/>
</dbReference>
<evidence type="ECO:0000313" key="2">
    <source>
        <dbReference type="EMBL" id="GGE37744.1"/>
    </source>
</evidence>
<dbReference type="AlphaFoldDB" id="A0A917EGS1"/>